<dbReference type="PANTHER" id="PTHR43194">
    <property type="entry name" value="HYDROLASE ALPHA/BETA FOLD FAMILY"/>
    <property type="match status" value="1"/>
</dbReference>
<name>A0ABS8L3E2_9HYPH</name>
<dbReference type="GO" id="GO:0016787">
    <property type="term" value="F:hydrolase activity"/>
    <property type="evidence" value="ECO:0007669"/>
    <property type="project" value="UniProtKB-KW"/>
</dbReference>
<protein>
    <submittedName>
        <fullName evidence="2">Alpha/beta hydrolase</fullName>
    </submittedName>
</protein>
<dbReference type="PRINTS" id="PR00412">
    <property type="entry name" value="EPOXHYDRLASE"/>
</dbReference>
<organism evidence="2 3">
    <name type="scientific">Reyranella aquatilis</name>
    <dbReference type="NCBI Taxonomy" id="2035356"/>
    <lineage>
        <taxon>Bacteria</taxon>
        <taxon>Pseudomonadati</taxon>
        <taxon>Pseudomonadota</taxon>
        <taxon>Alphaproteobacteria</taxon>
        <taxon>Hyphomicrobiales</taxon>
        <taxon>Reyranellaceae</taxon>
        <taxon>Reyranella</taxon>
    </lineage>
</organism>
<keyword evidence="3" id="KW-1185">Reference proteome</keyword>
<gene>
    <name evidence="2" type="ORF">LJ725_28060</name>
</gene>
<dbReference type="InterPro" id="IPR050228">
    <property type="entry name" value="Carboxylesterase_BioH"/>
</dbReference>
<evidence type="ECO:0000259" key="1">
    <source>
        <dbReference type="Pfam" id="PF12697"/>
    </source>
</evidence>
<keyword evidence="2" id="KW-0378">Hydrolase</keyword>
<dbReference type="EMBL" id="JAJISD010000019">
    <property type="protein sequence ID" value="MCC8432844.1"/>
    <property type="molecule type" value="Genomic_DNA"/>
</dbReference>
<sequence length="283" mass="30741">MNELSLVGADGNRLAASVAGNIDQPTILLAHGGGQTRHAWGNTMKSLSARGYRAVALDLRGHGDSDWSEHGRYELDAFAADLIAVARRLGRPPAVVGASLGGLAALVAEGEKAPGTFSSLTLVDVTPRMEMAGINRVVGFMTAHAQNGFESIDEAADVIAAYLPNRQRRRNLNGLAKNLRLGPDGRYRWHWDPRFITNVQPPEQERRFDRLENAARRIGCPVHLIRGGMSDLVSEEVTKAFLELVPHASYSNVVDAGHMVVGDQNDLFSEAVLGFLETHYSPK</sequence>
<dbReference type="Pfam" id="PF12697">
    <property type="entry name" value="Abhydrolase_6"/>
    <property type="match status" value="1"/>
</dbReference>
<accession>A0ABS8L3E2</accession>
<dbReference type="RefSeq" id="WP_082751733.1">
    <property type="nucleotide sequence ID" value="NZ_JAJISD010000019.1"/>
</dbReference>
<dbReference type="Gene3D" id="3.40.50.1820">
    <property type="entry name" value="alpha/beta hydrolase"/>
    <property type="match status" value="1"/>
</dbReference>
<dbReference type="InterPro" id="IPR029058">
    <property type="entry name" value="AB_hydrolase_fold"/>
</dbReference>
<proteinExistence type="predicted"/>
<dbReference type="SUPFAM" id="SSF53474">
    <property type="entry name" value="alpha/beta-Hydrolases"/>
    <property type="match status" value="1"/>
</dbReference>
<dbReference type="InterPro" id="IPR000639">
    <property type="entry name" value="Epox_hydrolase-like"/>
</dbReference>
<dbReference type="PANTHER" id="PTHR43194:SF2">
    <property type="entry name" value="PEROXISOMAL MEMBRANE PROTEIN LPX1"/>
    <property type="match status" value="1"/>
</dbReference>
<reference evidence="2 3" key="1">
    <citation type="submission" date="2021-11" db="EMBL/GenBank/DDBJ databases">
        <authorList>
            <person name="Lee D.-H."/>
            <person name="Kim S.-B."/>
        </authorList>
    </citation>
    <scope>NUCLEOTIDE SEQUENCE [LARGE SCALE GENOMIC DNA]</scope>
    <source>
        <strain evidence="2 3">KCTC 52223</strain>
    </source>
</reference>
<evidence type="ECO:0000313" key="3">
    <source>
        <dbReference type="Proteomes" id="UP001198862"/>
    </source>
</evidence>
<dbReference type="Proteomes" id="UP001198862">
    <property type="component" value="Unassembled WGS sequence"/>
</dbReference>
<dbReference type="InterPro" id="IPR000073">
    <property type="entry name" value="AB_hydrolase_1"/>
</dbReference>
<comment type="caution">
    <text evidence="2">The sequence shown here is derived from an EMBL/GenBank/DDBJ whole genome shotgun (WGS) entry which is preliminary data.</text>
</comment>
<feature type="domain" description="AB hydrolase-1" evidence="1">
    <location>
        <begin position="27"/>
        <end position="270"/>
    </location>
</feature>
<evidence type="ECO:0000313" key="2">
    <source>
        <dbReference type="EMBL" id="MCC8432844.1"/>
    </source>
</evidence>